<dbReference type="SUPFAM" id="SSF51126">
    <property type="entry name" value="Pectin lyase-like"/>
    <property type="match status" value="4"/>
</dbReference>
<feature type="transmembrane region" description="Helical" evidence="8">
    <location>
        <begin position="1556"/>
        <end position="1584"/>
    </location>
</feature>
<proteinExistence type="predicted"/>
<evidence type="ECO:0000313" key="10">
    <source>
        <dbReference type="Proteomes" id="UP001190700"/>
    </source>
</evidence>
<accession>A0AAE0BV30</accession>
<dbReference type="InterPro" id="IPR003368">
    <property type="entry name" value="POMP_repeat"/>
</dbReference>
<dbReference type="SMART" id="SM00710">
    <property type="entry name" value="PbH1"/>
    <property type="match status" value="9"/>
</dbReference>
<protein>
    <submittedName>
        <fullName evidence="9">Uncharacterized protein</fullName>
    </submittedName>
</protein>
<organism evidence="9 10">
    <name type="scientific">Cymbomonas tetramitiformis</name>
    <dbReference type="NCBI Taxonomy" id="36881"/>
    <lineage>
        <taxon>Eukaryota</taxon>
        <taxon>Viridiplantae</taxon>
        <taxon>Chlorophyta</taxon>
        <taxon>Pyramimonadophyceae</taxon>
        <taxon>Pyramimonadales</taxon>
        <taxon>Pyramimonadaceae</taxon>
        <taxon>Cymbomonas</taxon>
    </lineage>
</organism>
<dbReference type="Proteomes" id="UP001190700">
    <property type="component" value="Unassembled WGS sequence"/>
</dbReference>
<dbReference type="GO" id="GO:0005576">
    <property type="term" value="C:extracellular region"/>
    <property type="evidence" value="ECO:0007669"/>
    <property type="project" value="UniProtKB-SubCell"/>
</dbReference>
<evidence type="ECO:0000256" key="6">
    <source>
        <dbReference type="ARBA" id="ARBA00023136"/>
    </source>
</evidence>
<feature type="transmembrane region" description="Helical" evidence="8">
    <location>
        <begin position="1414"/>
        <end position="1439"/>
    </location>
</feature>
<evidence type="ECO:0000256" key="8">
    <source>
        <dbReference type="SAM" id="Phobius"/>
    </source>
</evidence>
<feature type="transmembrane region" description="Helical" evidence="8">
    <location>
        <begin position="1305"/>
        <end position="1327"/>
    </location>
</feature>
<comment type="subcellular location">
    <subcellularLocation>
        <location evidence="1">Cell envelope</location>
    </subcellularLocation>
    <subcellularLocation>
        <location evidence="2">Cell outer membrane</location>
    </subcellularLocation>
    <subcellularLocation>
        <location evidence="3">Secreted</location>
    </subcellularLocation>
</comment>
<dbReference type="EMBL" id="LGRX02033180">
    <property type="protein sequence ID" value="KAK3242400.1"/>
    <property type="molecule type" value="Genomic_DNA"/>
</dbReference>
<keyword evidence="4" id="KW-0964">Secreted</keyword>
<evidence type="ECO:0000256" key="5">
    <source>
        <dbReference type="ARBA" id="ARBA00022729"/>
    </source>
</evidence>
<dbReference type="NCBIfam" id="TIGR01376">
    <property type="entry name" value="POMP_repeat"/>
    <property type="match status" value="1"/>
</dbReference>
<dbReference type="InterPro" id="IPR011050">
    <property type="entry name" value="Pectin_lyase_fold/virulence"/>
</dbReference>
<feature type="transmembrane region" description="Helical" evidence="8">
    <location>
        <begin position="1505"/>
        <end position="1529"/>
    </location>
</feature>
<dbReference type="PANTHER" id="PTHR11319">
    <property type="entry name" value="G PROTEIN-COUPLED RECEPTOR-RELATED"/>
    <property type="match status" value="1"/>
</dbReference>
<dbReference type="PANTHER" id="PTHR11319:SF35">
    <property type="entry name" value="OUTER MEMBRANE PROTEIN PMPC-RELATED"/>
    <property type="match status" value="1"/>
</dbReference>
<feature type="transmembrane region" description="Helical" evidence="8">
    <location>
        <begin position="1347"/>
        <end position="1368"/>
    </location>
</feature>
<dbReference type="InterPro" id="IPR009030">
    <property type="entry name" value="Growth_fac_rcpt_cys_sf"/>
</dbReference>
<name>A0AAE0BV30_9CHLO</name>
<keyword evidence="8" id="KW-0812">Transmembrane</keyword>
<keyword evidence="6 8" id="KW-0472">Membrane</keyword>
<keyword evidence="7" id="KW-0998">Cell outer membrane</keyword>
<evidence type="ECO:0000313" key="9">
    <source>
        <dbReference type="EMBL" id="KAK3242400.1"/>
    </source>
</evidence>
<sequence>MFRVGMAGSDAGTAMLDSTVDTIILIVEMRLTSELPRVTDPLHVIGRCNVTCSIDGGNVTHLFIVQSTVLTLKNLVLQHAYTAASGAVVHALEASAIVMRSVSVLSNVAETNAAAVHADKFCNVTIEDSRFVSNVAAAGTGGALMFLSSNVTISNCSFVQNTAYTYGGAVHATENTALVISDCLFYANSAAGYKEEGGAIFTKTDVSITVTSSVFTGNHARYGGAIMCVSSSILTMEATAFTLNYATVEGGAIFVYDSSSAVLSNLVLNSNLPIESGAGGALYSQDHSVVTVNATVLSNHSAGSGGTVYIHNGVKLVLNASTITDSSALTEGGAIWAGAGCAFELATSEISNSSALGSGGAIYAVSDEISVTLEHSKLRACTAGSFGGAMFMAGSDGRVNITSCTLESNHAVTRGGAIYVAPSDLGDPIHVTLNNSLLQNCDAAEGGSAIMSEYEEVIVTVLDSRLIQNRSPMGEGGAIYIIGTKAAVRIGGSHLSQNVCQMCSGAAVNIQGSMQLSNSAFTQNSGLAGAAISASGSSAQIEVTHCLLENNVGYDEGGALLLMHNSFMNVTYAHFHNNSATQGGAGCLHDSSTLQVQDSLASDNWASDRAGVIYAELSVLQMTRVTWVHNFAYNTGGGGFFQRSVVDTTDSNFTLNGALHSGGVFYLEQCKMQLAHVVIIQNWARDGGGALISGLSCEVTMLDSHCTHNLARDVGGAMKVERYARLQLLNTSLENNTAEMGGGAIYLSQISSLAGGDVLLRSNIVGLGDGGALLASNGASLTLHGVTVDSNFAARGGGMAFDPHSIGLIQGGIINANVATDLASGGGGLYVSSTSVRLEDVAFTSNKATAGAGIYVAHQLAVSTTTLLDLIMNTALNQHLVEFTSLLLDISLRNTTNATTFVNDTVFSQLLIHGCNFTSNAASVNGGAILLLAGSAVSAVNCLVANNIALQPGCTTCTGGGLFVERAVTSVSLTNVAIVNNTASYGGGMALLGGNRTNLFCSGLLLEDNFAEVSGSSVFWVHLSTSNKSEGEPPCALCRGFYQGIATNAVTSGIKLEAAGALVGELNASSGSPLLPPPMYHALDFYGNLTPPAGADALDVSVQPMVPQGYNGSVYARGTTREEYRMVNGSYFDDLVVVATPGSVLNLTFLPHSDEFEVAVVLLRLDECQPGELYIASSELCEECPAGSVKFDNSSKPCAECPQSMVCFGGNLYELVNGYWMASDYIKGHCTGAECVFDHIYECGIGEVCTTSDSRRNVDGALHVDYHQLCAEGYADTTVLCGTCSMGYSRTVTGGCQKCGSHWELIVHTFMSVATMIFVVSVAFAIVRLALRNTTSTLEAMNAQERVSMLASIFFSNIQVMAQTTFLFSENVVPKEYATFLQIINLVNFDIFQWIPVRCISYVLGMDTDNVGGFYWGFVLYALLPLCLMVPTAMLAYLTSRTIKPRIQRDNRVTFMSCINIDAPATRSMVTLPTLVQRSRRLVKVLTSPASSLEVAHTTTSSYQALMGIVGFLLVLLHTTVSSMMFSLYQCTQVHEDTRQHWIEKDLAVECFDKRWWWASACSIAILVVYIVGLPALMVVTVSFSQRLLLMQDKGTANIAYYWRSRLSPSGEQSKSSTVRTQLLDVDYSHDEVEPETITYTCVDPINGTDLQLIALVTEEGKIMTLLDDPRVRVLIDVDGDLRAAVGRF</sequence>
<comment type="caution">
    <text evidence="9">The sequence shown here is derived from an EMBL/GenBank/DDBJ whole genome shotgun (WGS) entry which is preliminary data.</text>
</comment>
<evidence type="ECO:0000256" key="7">
    <source>
        <dbReference type="ARBA" id="ARBA00023237"/>
    </source>
</evidence>
<dbReference type="Pfam" id="PF02415">
    <property type="entry name" value="Chlam_PMP"/>
    <property type="match status" value="1"/>
</dbReference>
<evidence type="ECO:0000256" key="1">
    <source>
        <dbReference type="ARBA" id="ARBA00004196"/>
    </source>
</evidence>
<reference evidence="9 10" key="1">
    <citation type="journal article" date="2015" name="Genome Biol. Evol.">
        <title>Comparative Genomics of a Bacterivorous Green Alga Reveals Evolutionary Causalities and Consequences of Phago-Mixotrophic Mode of Nutrition.</title>
        <authorList>
            <person name="Burns J.A."/>
            <person name="Paasch A."/>
            <person name="Narechania A."/>
            <person name="Kim E."/>
        </authorList>
    </citation>
    <scope>NUCLEOTIDE SEQUENCE [LARGE SCALE GENOMIC DNA]</scope>
    <source>
        <strain evidence="9 10">PLY_AMNH</strain>
    </source>
</reference>
<evidence type="ECO:0000256" key="4">
    <source>
        <dbReference type="ARBA" id="ARBA00022525"/>
    </source>
</evidence>
<evidence type="ECO:0000256" key="2">
    <source>
        <dbReference type="ARBA" id="ARBA00004442"/>
    </source>
</evidence>
<keyword evidence="8" id="KW-1133">Transmembrane helix</keyword>
<evidence type="ECO:0000256" key="3">
    <source>
        <dbReference type="ARBA" id="ARBA00004613"/>
    </source>
</evidence>
<dbReference type="SUPFAM" id="SSF57184">
    <property type="entry name" value="Growth factor receptor domain"/>
    <property type="match status" value="1"/>
</dbReference>
<keyword evidence="10" id="KW-1185">Reference proteome</keyword>
<gene>
    <name evidence="9" type="ORF">CYMTET_47912</name>
</gene>
<dbReference type="InterPro" id="IPR006626">
    <property type="entry name" value="PbH1"/>
</dbReference>
<keyword evidence="5" id="KW-0732">Signal</keyword>